<comment type="caution">
    <text evidence="6">The sequence shown here is derived from an EMBL/GenBank/DDBJ whole genome shotgun (WGS) entry which is preliminary data.</text>
</comment>
<dbReference type="RefSeq" id="WP_345501143.1">
    <property type="nucleotide sequence ID" value="NZ_BAABLO010000001.1"/>
</dbReference>
<feature type="domain" description="Peptidase C51" evidence="4">
    <location>
        <begin position="118"/>
        <end position="244"/>
    </location>
</feature>
<reference evidence="7" key="1">
    <citation type="journal article" date="2019" name="Int. J. Syst. Evol. Microbiol.">
        <title>The Global Catalogue of Microorganisms (GCM) 10K type strain sequencing project: providing services to taxonomists for standard genome sequencing and annotation.</title>
        <authorList>
            <consortium name="The Broad Institute Genomics Platform"/>
            <consortium name="The Broad Institute Genome Sequencing Center for Infectious Disease"/>
            <person name="Wu L."/>
            <person name="Ma J."/>
        </authorList>
    </citation>
    <scope>NUCLEOTIDE SEQUENCE [LARGE SCALE GENOMIC DNA]</scope>
    <source>
        <strain evidence="7">JCM 18961</strain>
    </source>
</reference>
<feature type="chain" id="PRO_5045282668" description="N-acetylmuramoyl-L-alanine amidase" evidence="3">
    <location>
        <begin position="33"/>
        <end position="246"/>
    </location>
</feature>
<dbReference type="Gene3D" id="2.30.30.40">
    <property type="entry name" value="SH3 Domains"/>
    <property type="match status" value="1"/>
</dbReference>
<accession>A0ABP8XU92</accession>
<keyword evidence="3" id="KW-0732">Signal</keyword>
<evidence type="ECO:0000313" key="6">
    <source>
        <dbReference type="EMBL" id="GAA4713041.1"/>
    </source>
</evidence>
<dbReference type="InterPro" id="IPR038765">
    <property type="entry name" value="Papain-like_cys_pep_sf"/>
</dbReference>
<proteinExistence type="predicted"/>
<evidence type="ECO:0000256" key="2">
    <source>
        <dbReference type="ARBA" id="ARBA00011901"/>
    </source>
</evidence>
<name>A0ABP8XU92_9MICO</name>
<dbReference type="Proteomes" id="UP001500556">
    <property type="component" value="Unassembled WGS sequence"/>
</dbReference>
<dbReference type="InterPro" id="IPR003646">
    <property type="entry name" value="SH3-like_bac-type"/>
</dbReference>
<protein>
    <recommendedName>
        <fullName evidence="2">N-acetylmuramoyl-L-alanine amidase</fullName>
        <ecNumber evidence="2">3.5.1.28</ecNumber>
    </recommendedName>
</protein>
<evidence type="ECO:0000313" key="7">
    <source>
        <dbReference type="Proteomes" id="UP001500556"/>
    </source>
</evidence>
<dbReference type="EC" id="3.5.1.28" evidence="2"/>
<evidence type="ECO:0000256" key="1">
    <source>
        <dbReference type="ARBA" id="ARBA00001561"/>
    </source>
</evidence>
<dbReference type="InterPro" id="IPR007921">
    <property type="entry name" value="CHAP_dom"/>
</dbReference>
<feature type="domain" description="SH3b" evidence="5">
    <location>
        <begin position="32"/>
        <end position="105"/>
    </location>
</feature>
<evidence type="ECO:0000259" key="5">
    <source>
        <dbReference type="PROSITE" id="PS51781"/>
    </source>
</evidence>
<dbReference type="Gene3D" id="3.90.1720.10">
    <property type="entry name" value="endopeptidase domain like (from Nostoc punctiforme)"/>
    <property type="match status" value="1"/>
</dbReference>
<dbReference type="SUPFAM" id="SSF54001">
    <property type="entry name" value="Cysteine proteinases"/>
    <property type="match status" value="1"/>
</dbReference>
<dbReference type="PROSITE" id="PS50911">
    <property type="entry name" value="CHAP"/>
    <property type="match status" value="1"/>
</dbReference>
<dbReference type="EMBL" id="BAABLO010000001">
    <property type="protein sequence ID" value="GAA4713041.1"/>
    <property type="molecule type" value="Genomic_DNA"/>
</dbReference>
<organism evidence="6 7">
    <name type="scientific">Pedococcus ginsenosidimutans</name>
    <dbReference type="NCBI Taxonomy" id="490570"/>
    <lineage>
        <taxon>Bacteria</taxon>
        <taxon>Bacillati</taxon>
        <taxon>Actinomycetota</taxon>
        <taxon>Actinomycetes</taxon>
        <taxon>Micrococcales</taxon>
        <taxon>Intrasporangiaceae</taxon>
        <taxon>Pedococcus</taxon>
    </lineage>
</organism>
<dbReference type="Pfam" id="PF05257">
    <property type="entry name" value="CHAP"/>
    <property type="match status" value="1"/>
</dbReference>
<sequence length="246" mass="25417">MKKLFARTGRRGGLAVGGAAVTIVALATAALAASGTVNTAGAPLTVRSGPGTGYSAVGTVNDGASVTISCQTAGTTVSGTYGTSSLWDKIGTGRYVADAYVYTGSDNAVAPACSTSNTGMVDDYPYRGATSGIDPWNFYKGQCTSFAAWRIVDRKNASFSNSFKGQHWGNANHWDEAARAAGISVNSTPTVGSVAQSDAGSYGHVAWVAAVNSDGTVTVEEYNYASPDRYGTRRVAKSSFEYIHIS</sequence>
<keyword evidence="7" id="KW-1185">Reference proteome</keyword>
<dbReference type="PROSITE" id="PS51781">
    <property type="entry name" value="SH3B"/>
    <property type="match status" value="1"/>
</dbReference>
<comment type="catalytic activity">
    <reaction evidence="1">
        <text>Hydrolyzes the link between N-acetylmuramoyl residues and L-amino acid residues in certain cell-wall glycopeptides.</text>
        <dbReference type="EC" id="3.5.1.28"/>
    </reaction>
</comment>
<evidence type="ECO:0000259" key="4">
    <source>
        <dbReference type="PROSITE" id="PS50911"/>
    </source>
</evidence>
<feature type="signal peptide" evidence="3">
    <location>
        <begin position="1"/>
        <end position="32"/>
    </location>
</feature>
<evidence type="ECO:0000256" key="3">
    <source>
        <dbReference type="SAM" id="SignalP"/>
    </source>
</evidence>
<gene>
    <name evidence="6" type="ORF">GCM10025782_06510</name>
</gene>